<feature type="compositionally biased region" description="Basic and acidic residues" evidence="1">
    <location>
        <begin position="131"/>
        <end position="142"/>
    </location>
</feature>
<keyword evidence="2" id="KW-0472">Membrane</keyword>
<dbReference type="PANTHER" id="PTHR38371:SF1">
    <property type="entry name" value="RHO GTPASE-ACTIVATING PROTEIN"/>
    <property type="match status" value="1"/>
</dbReference>
<keyword evidence="2" id="KW-0812">Transmembrane</keyword>
<feature type="compositionally biased region" description="Polar residues" evidence="1">
    <location>
        <begin position="193"/>
        <end position="213"/>
    </location>
</feature>
<keyword evidence="2" id="KW-1133">Transmembrane helix</keyword>
<feature type="region of interest" description="Disordered" evidence="1">
    <location>
        <begin position="335"/>
        <end position="368"/>
    </location>
</feature>
<proteinExistence type="predicted"/>
<organism evidence="3 4">
    <name type="scientific">Olea europaea subsp. europaea</name>
    <dbReference type="NCBI Taxonomy" id="158383"/>
    <lineage>
        <taxon>Eukaryota</taxon>
        <taxon>Viridiplantae</taxon>
        <taxon>Streptophyta</taxon>
        <taxon>Embryophyta</taxon>
        <taxon>Tracheophyta</taxon>
        <taxon>Spermatophyta</taxon>
        <taxon>Magnoliopsida</taxon>
        <taxon>eudicotyledons</taxon>
        <taxon>Gunneridae</taxon>
        <taxon>Pentapetalae</taxon>
        <taxon>asterids</taxon>
        <taxon>lamiids</taxon>
        <taxon>Lamiales</taxon>
        <taxon>Oleaceae</taxon>
        <taxon>Oleeae</taxon>
        <taxon>Olea</taxon>
    </lineage>
</organism>
<dbReference type="PANTHER" id="PTHR38371">
    <property type="entry name" value="RHO GTPASE-ACTIVATING PROTEIN"/>
    <property type="match status" value="1"/>
</dbReference>
<sequence>MADFDFEPPSFSLGLDFDLDSGPGPEPSPQQATFPSTTANLPPTEVEDDDFESLVKVPVPDPPRAHKRLRCGPKVEEENIKPKKNTCRNVDDEIEDFSSEEDRPPGDLRTNSVCSSSKFLFRRPGILKSHVSSEQKSKKKEGSSASASVNVETGTSNLIFPKLTVSPLRRFQLIDSDSDDPSAIEDVRKEANLSNSPLKNSQSNHKQHAASSEQRTKKASENEDFWKDFCSEKSFHIPTPAFDEVCREYFGSVKDKSRTQNNYKDSPQIIDKDNEQQRDMASLPPAHRYFFHMDPRIQKLVQDRLPHFFPIGAGNSQGYRQQNASVIDYMGQFSHGESSRQTTKNHNVGTSSTRTQKNVKKSSVGEISQESENWVNPKSCARNPKDAGKRRVHAVGKPAGWYTGSNGQRVYVNKSGQELRGQIAYRQYRKVISYGVFSYVLGCLCFLTYSSASLSYFPEKKYIDPLPIGWTANPNP</sequence>
<dbReference type="EMBL" id="CACTIH010009033">
    <property type="protein sequence ID" value="CAA3020024.1"/>
    <property type="molecule type" value="Genomic_DNA"/>
</dbReference>
<reference evidence="3 4" key="1">
    <citation type="submission" date="2019-12" db="EMBL/GenBank/DDBJ databases">
        <authorList>
            <person name="Alioto T."/>
            <person name="Alioto T."/>
            <person name="Gomez Garrido J."/>
        </authorList>
    </citation>
    <scope>NUCLEOTIDE SEQUENCE [LARGE SCALE GENOMIC DNA]</scope>
</reference>
<evidence type="ECO:0000256" key="1">
    <source>
        <dbReference type="SAM" id="MobiDB-lite"/>
    </source>
</evidence>
<evidence type="ECO:0000313" key="3">
    <source>
        <dbReference type="EMBL" id="CAA3020024.1"/>
    </source>
</evidence>
<comment type="caution">
    <text evidence="3">The sequence shown here is derived from an EMBL/GenBank/DDBJ whole genome shotgun (WGS) entry which is preliminary data.</text>
</comment>
<gene>
    <name evidence="3" type="ORF">OLEA9_A073949</name>
</gene>
<dbReference type="AlphaFoldDB" id="A0A8S0UPZ9"/>
<feature type="compositionally biased region" description="Polar residues" evidence="1">
    <location>
        <begin position="335"/>
        <end position="356"/>
    </location>
</feature>
<protein>
    <submittedName>
        <fullName evidence="3">Uncharacterized protein</fullName>
    </submittedName>
</protein>
<dbReference type="Gramene" id="OE9A073949T3">
    <property type="protein sequence ID" value="OE9A073949C3"/>
    <property type="gene ID" value="OE9A073949"/>
</dbReference>
<evidence type="ECO:0000313" key="4">
    <source>
        <dbReference type="Proteomes" id="UP000594638"/>
    </source>
</evidence>
<dbReference type="Proteomes" id="UP000594638">
    <property type="component" value="Unassembled WGS sequence"/>
</dbReference>
<feature type="compositionally biased region" description="Polar residues" evidence="1">
    <location>
        <begin position="109"/>
        <end position="118"/>
    </location>
</feature>
<feature type="region of interest" description="Disordered" evidence="1">
    <location>
        <begin position="193"/>
        <end position="218"/>
    </location>
</feature>
<feature type="compositionally biased region" description="Polar residues" evidence="1">
    <location>
        <begin position="29"/>
        <end position="41"/>
    </location>
</feature>
<feature type="transmembrane region" description="Helical" evidence="2">
    <location>
        <begin position="436"/>
        <end position="457"/>
    </location>
</feature>
<feature type="region of interest" description="Disordered" evidence="1">
    <location>
        <begin position="1"/>
        <end position="153"/>
    </location>
</feature>
<keyword evidence="4" id="KW-1185">Reference proteome</keyword>
<evidence type="ECO:0000256" key="2">
    <source>
        <dbReference type="SAM" id="Phobius"/>
    </source>
</evidence>
<accession>A0A8S0UPZ9</accession>
<name>A0A8S0UPZ9_OLEEU</name>
<dbReference type="OrthoDB" id="1671977at2759"/>